<accession>A0A9P5PGL5</accession>
<feature type="region of interest" description="Disordered" evidence="1">
    <location>
        <begin position="38"/>
        <end position="112"/>
    </location>
</feature>
<keyword evidence="3" id="KW-1185">Reference proteome</keyword>
<proteinExistence type="predicted"/>
<evidence type="ECO:0000313" key="2">
    <source>
        <dbReference type="EMBL" id="KAF9061730.1"/>
    </source>
</evidence>
<sequence>MEDQEPARNFAGQWFPNSSGFNINNCVFTYHSVPPPTIASPSTVDENSRPGLPPSHTASQSERALLPSSLPSNFPVSTVPIRTRSGSSTSHPAVYPTPPITPTIPPVSPDSPPSLHADYMPSAAIASTSVSVSGASAAHVQSDNELYSQLLLPKKRGFPLWDPKPDMHLPSAYRAMGIGIGDVGYLDGDGTFNFLFNVCRLADDESNVAGVPDGFRRLDVDSRDIKESEYDPASCIASHPASVV</sequence>
<evidence type="ECO:0000313" key="3">
    <source>
        <dbReference type="Proteomes" id="UP000772434"/>
    </source>
</evidence>
<organism evidence="2 3">
    <name type="scientific">Rhodocollybia butyracea</name>
    <dbReference type="NCBI Taxonomy" id="206335"/>
    <lineage>
        <taxon>Eukaryota</taxon>
        <taxon>Fungi</taxon>
        <taxon>Dikarya</taxon>
        <taxon>Basidiomycota</taxon>
        <taxon>Agaricomycotina</taxon>
        <taxon>Agaricomycetes</taxon>
        <taxon>Agaricomycetidae</taxon>
        <taxon>Agaricales</taxon>
        <taxon>Marasmiineae</taxon>
        <taxon>Omphalotaceae</taxon>
        <taxon>Rhodocollybia</taxon>
    </lineage>
</organism>
<protein>
    <submittedName>
        <fullName evidence="2">Uncharacterized protein</fullName>
    </submittedName>
</protein>
<comment type="caution">
    <text evidence="2">The sequence shown here is derived from an EMBL/GenBank/DDBJ whole genome shotgun (WGS) entry which is preliminary data.</text>
</comment>
<feature type="compositionally biased region" description="Pro residues" evidence="1">
    <location>
        <begin position="95"/>
        <end position="112"/>
    </location>
</feature>
<dbReference type="EMBL" id="JADNRY010000192">
    <property type="protein sequence ID" value="KAF9061730.1"/>
    <property type="molecule type" value="Genomic_DNA"/>
</dbReference>
<dbReference type="Proteomes" id="UP000772434">
    <property type="component" value="Unassembled WGS sequence"/>
</dbReference>
<name>A0A9P5PGL5_9AGAR</name>
<evidence type="ECO:0000256" key="1">
    <source>
        <dbReference type="SAM" id="MobiDB-lite"/>
    </source>
</evidence>
<dbReference type="AlphaFoldDB" id="A0A9P5PGL5"/>
<gene>
    <name evidence="2" type="ORF">BDP27DRAFT_323887</name>
</gene>
<reference evidence="2" key="1">
    <citation type="submission" date="2020-11" db="EMBL/GenBank/DDBJ databases">
        <authorList>
            <consortium name="DOE Joint Genome Institute"/>
            <person name="Ahrendt S."/>
            <person name="Riley R."/>
            <person name="Andreopoulos W."/>
            <person name="Labutti K."/>
            <person name="Pangilinan J."/>
            <person name="Ruiz-Duenas F.J."/>
            <person name="Barrasa J.M."/>
            <person name="Sanchez-Garcia M."/>
            <person name="Camarero S."/>
            <person name="Miyauchi S."/>
            <person name="Serrano A."/>
            <person name="Linde D."/>
            <person name="Babiker R."/>
            <person name="Drula E."/>
            <person name="Ayuso-Fernandez I."/>
            <person name="Pacheco R."/>
            <person name="Padilla G."/>
            <person name="Ferreira P."/>
            <person name="Barriuso J."/>
            <person name="Kellner H."/>
            <person name="Castanera R."/>
            <person name="Alfaro M."/>
            <person name="Ramirez L."/>
            <person name="Pisabarro A.G."/>
            <person name="Kuo A."/>
            <person name="Tritt A."/>
            <person name="Lipzen A."/>
            <person name="He G."/>
            <person name="Yan M."/>
            <person name="Ng V."/>
            <person name="Cullen D."/>
            <person name="Martin F."/>
            <person name="Rosso M.-N."/>
            <person name="Henrissat B."/>
            <person name="Hibbett D."/>
            <person name="Martinez A.T."/>
            <person name="Grigoriev I.V."/>
        </authorList>
    </citation>
    <scope>NUCLEOTIDE SEQUENCE</scope>
    <source>
        <strain evidence="2">AH 40177</strain>
    </source>
</reference>
<dbReference type="OrthoDB" id="2690880at2759"/>